<accession>A0A0E3GRQ9</accession>
<dbReference type="RefSeq" id="WP_029162050.1">
    <property type="nucleotide sequence ID" value="NZ_CP009933.1"/>
</dbReference>
<feature type="domain" description="Acyl-protein synthetase LuxE" evidence="1">
    <location>
        <begin position="7"/>
        <end position="365"/>
    </location>
</feature>
<evidence type="ECO:0000313" key="3">
    <source>
        <dbReference type="Proteomes" id="UP000033115"/>
    </source>
</evidence>
<keyword evidence="3" id="KW-1185">Reference proteome</keyword>
<dbReference type="Gene3D" id="3.40.50.12780">
    <property type="entry name" value="N-terminal domain of ligase-like"/>
    <property type="match status" value="1"/>
</dbReference>
<dbReference type="AlphaFoldDB" id="A0A0E3GRQ9"/>
<dbReference type="InterPro" id="IPR042099">
    <property type="entry name" value="ANL_N_sf"/>
</dbReference>
<dbReference type="Pfam" id="PF04443">
    <property type="entry name" value="LuxE"/>
    <property type="match status" value="1"/>
</dbReference>
<dbReference type="EMBL" id="CP009933">
    <property type="protein sequence ID" value="AKA70751.1"/>
    <property type="molecule type" value="Genomic_DNA"/>
</dbReference>
<dbReference type="GO" id="GO:0008218">
    <property type="term" value="P:bioluminescence"/>
    <property type="evidence" value="ECO:0007669"/>
    <property type="project" value="InterPro"/>
</dbReference>
<dbReference type="GO" id="GO:0047474">
    <property type="term" value="F:long-chain fatty acid--protein ligase activity"/>
    <property type="evidence" value="ECO:0007669"/>
    <property type="project" value="InterPro"/>
</dbReference>
<gene>
    <name evidence="2" type="ORF">CSCA_3626</name>
</gene>
<dbReference type="KEGG" id="csq:CSCA_3626"/>
<name>A0A0E3GRQ9_CLOSL</name>
<dbReference type="Proteomes" id="UP000033115">
    <property type="component" value="Chromosome"/>
</dbReference>
<dbReference type="InterPro" id="IPR007534">
    <property type="entry name" value="LuxE"/>
</dbReference>
<reference evidence="2 3" key="1">
    <citation type="journal article" date="2015" name="J. Biotechnol.">
        <title>Complete genome sequence of a malodorant-producing acetogen, Clostridium scatologenes ATCC 25775(T).</title>
        <authorList>
            <person name="Zhu Z."/>
            <person name="Guo T."/>
            <person name="Zheng H."/>
            <person name="Song T."/>
            <person name="Ouyang P."/>
            <person name="Xie J."/>
        </authorList>
    </citation>
    <scope>NUCLEOTIDE SEQUENCE [LARGE SCALE GENOMIC DNA]</scope>
    <source>
        <strain evidence="2 3">ATCC 25775</strain>
    </source>
</reference>
<evidence type="ECO:0000313" key="2">
    <source>
        <dbReference type="EMBL" id="AKA70751.1"/>
    </source>
</evidence>
<organism evidence="2 3">
    <name type="scientific">Clostridium scatologenes</name>
    <dbReference type="NCBI Taxonomy" id="1548"/>
    <lineage>
        <taxon>Bacteria</taxon>
        <taxon>Bacillati</taxon>
        <taxon>Bacillota</taxon>
        <taxon>Clostridia</taxon>
        <taxon>Eubacteriales</taxon>
        <taxon>Clostridiaceae</taxon>
        <taxon>Clostridium</taxon>
    </lineage>
</organism>
<proteinExistence type="predicted"/>
<dbReference type="HOGENOM" id="CLU_051326_0_0_9"/>
<dbReference type="STRING" id="1548.CSCA_3626"/>
<evidence type="ECO:0000259" key="1">
    <source>
        <dbReference type="Pfam" id="PF04443"/>
    </source>
</evidence>
<sequence>MINKGIIDSIVLANQFKIPQNEKEEKLLKIIKEQLKNFSINSNLRAMYKKSGIDISKIFKLEEVPFIPVNMFKEFDLSICSKEDVIRILNSSATTTGKPSKIYLDKTTSLHQTQGLISTLVSFLGTKRRPMLIIDDKNINGQSGVLTARGAAIRGVSSFASKITYVMEKCDDNLKLNMDKLKEFERTYKDREILVYGFTYIIWSKFVKVLEEKGITLSLPNLKLLHSGGWKKLNSEKVQKEEFMKRTAKVFGTNMRNIIDFYGMVEQVGVVFVDCEYGHKHVPDFAEVIIRDINSLEEVEPGEQGIIEVMSILGSSYPSQAILTEDIGELVGIDSCKCGRKGKYFKFKSRVEKAETRGCGDTFAERENIK</sequence>
<protein>
    <submittedName>
        <fullName evidence="2">Acyl-protein synthetase, LuxE</fullName>
    </submittedName>
</protein>